<dbReference type="OrthoDB" id="9765151at2"/>
<keyword evidence="1 2" id="KW-0436">Ligase</keyword>
<evidence type="ECO:0000259" key="4">
    <source>
        <dbReference type="Pfam" id="PF24850"/>
    </source>
</evidence>
<dbReference type="HAMAP" id="MF_01867">
    <property type="entry name" value="BshC"/>
    <property type="match status" value="1"/>
</dbReference>
<feature type="domain" description="Bacillithiol biosynthesis BshC N-terminal Rossmann-like" evidence="3">
    <location>
        <begin position="1"/>
        <end position="375"/>
    </location>
</feature>
<dbReference type="Pfam" id="PF10079">
    <property type="entry name" value="Rossmann-like_BshC"/>
    <property type="match status" value="1"/>
</dbReference>
<evidence type="ECO:0000313" key="6">
    <source>
        <dbReference type="Proteomes" id="UP000014174"/>
    </source>
</evidence>
<keyword evidence="6" id="KW-1185">Reference proteome</keyword>
<dbReference type="PATRIC" id="fig|1150600.3.peg.2560"/>
<dbReference type="eggNOG" id="COG4365">
    <property type="taxonomic scope" value="Bacteria"/>
</dbReference>
<dbReference type="Pfam" id="PF24850">
    <property type="entry name" value="CC_BshC"/>
    <property type="match status" value="1"/>
</dbReference>
<evidence type="ECO:0000256" key="2">
    <source>
        <dbReference type="HAMAP-Rule" id="MF_01867"/>
    </source>
</evidence>
<dbReference type="STRING" id="1150600.ADIARSV_2587"/>
<dbReference type="PIRSF" id="PIRSF012535">
    <property type="entry name" value="UCP012535"/>
    <property type="match status" value="1"/>
</dbReference>
<dbReference type="NCBIfam" id="TIGR03998">
    <property type="entry name" value="thiol_BshC"/>
    <property type="match status" value="1"/>
</dbReference>
<dbReference type="EC" id="6.-.-.-" evidence="2"/>
<dbReference type="InterPro" id="IPR011199">
    <property type="entry name" value="Bacillithiol_biosynth_BshC"/>
</dbReference>
<comment type="caution">
    <text evidence="5">The sequence shown here is derived from an EMBL/GenBank/DDBJ whole genome shotgun (WGS) entry which is preliminary data.</text>
</comment>
<sequence>MKATYIEYHETNSFSSTALSYLAGDSKIQPFISHFPTIANFGRLIESRRVTTDRLVLRDVLTRQYLETLDSSLPSQLKVNENIELLLRDTTYTITTGHQLNIFTGPLYFIYKIVTAINLSRELKQAYPDKDFVPVYWMATEDHDFAEINHVKLFGKNINWELDASGATGRLNPETIAKALKTYQSTLGISKNSERLASIIEEAYLNHNTLASATRYLVNALFSSYGLVIVDADEKEFKAQFASVIEEDIFNKISSAAITEATNKLKEAGFEPQVNSREINFFYMKDDLRERLVEEKGVYYLLNSEIRFNAEELRNEIKEHPERFSPNVVMRPLYQEIILPNLAYIGGGSELVYWLQLKQCFDAYKVDFPILLLRNSAMITDESFGSKLCRLHIPAKDIFKSTDILQNEWVLRNTQNVLNLSDERKEFQSIFEKIKLRAYKIDPTLAPSTEAVKARLYHTLENLEKKFLKAEKKNHEGALSQIEGLRTKYFPGNSLQERSENFGLFFVKYGDGFIAELIKYFKPLDFKFTIIEP</sequence>
<dbReference type="Proteomes" id="UP000014174">
    <property type="component" value="Unassembled WGS sequence"/>
</dbReference>
<evidence type="ECO:0000256" key="1">
    <source>
        <dbReference type="ARBA" id="ARBA00022598"/>
    </source>
</evidence>
<name>R9GRJ7_9SPHI</name>
<evidence type="ECO:0000313" key="5">
    <source>
        <dbReference type="EMBL" id="EOR94346.1"/>
    </source>
</evidence>
<comment type="similarity">
    <text evidence="2">Belongs to the BshC family.</text>
</comment>
<dbReference type="EMBL" id="AQPN01000090">
    <property type="protein sequence ID" value="EOR94346.1"/>
    <property type="molecule type" value="Genomic_DNA"/>
</dbReference>
<dbReference type="InterPro" id="IPR055399">
    <property type="entry name" value="CC_BshC"/>
</dbReference>
<feature type="domain" description="Bacillithiol biosynthesis BshC C-terminal coiled-coil" evidence="4">
    <location>
        <begin position="378"/>
        <end position="532"/>
    </location>
</feature>
<dbReference type="AlphaFoldDB" id="R9GRJ7"/>
<organism evidence="5 6">
    <name type="scientific">Arcticibacter svalbardensis MN12-7</name>
    <dbReference type="NCBI Taxonomy" id="1150600"/>
    <lineage>
        <taxon>Bacteria</taxon>
        <taxon>Pseudomonadati</taxon>
        <taxon>Bacteroidota</taxon>
        <taxon>Sphingobacteriia</taxon>
        <taxon>Sphingobacteriales</taxon>
        <taxon>Sphingobacteriaceae</taxon>
        <taxon>Arcticibacter</taxon>
    </lineage>
</organism>
<proteinExistence type="inferred from homology"/>
<dbReference type="InterPro" id="IPR055398">
    <property type="entry name" value="Rossmann-like_BshC"/>
</dbReference>
<dbReference type="RefSeq" id="WP_016195818.1">
    <property type="nucleotide sequence ID" value="NZ_AQPN01000090.1"/>
</dbReference>
<gene>
    <name evidence="2" type="primary">bshC</name>
    <name evidence="5" type="ORF">ADIARSV_2587</name>
</gene>
<evidence type="ECO:0000259" key="3">
    <source>
        <dbReference type="Pfam" id="PF10079"/>
    </source>
</evidence>
<dbReference type="GO" id="GO:0016874">
    <property type="term" value="F:ligase activity"/>
    <property type="evidence" value="ECO:0007669"/>
    <property type="project" value="UniProtKB-UniRule"/>
</dbReference>
<reference evidence="5 6" key="1">
    <citation type="journal article" date="2013" name="Genome Announc.">
        <title>Draft Genome Sequence of Arcticibacter svalbardensis Strain MN12-7T, a Member of the Family Sphingobacteriaceae Isolated from an Arctic Soil Sample.</title>
        <authorList>
            <person name="Shivaji S."/>
            <person name="Ara S."/>
            <person name="Prasad S."/>
            <person name="Manasa B.P."/>
            <person name="Begum Z."/>
            <person name="Singh A."/>
            <person name="Kumar Pinnaka A."/>
        </authorList>
    </citation>
    <scope>NUCLEOTIDE SEQUENCE [LARGE SCALE GENOMIC DNA]</scope>
    <source>
        <strain evidence="5 6">MN12-7</strain>
    </source>
</reference>
<protein>
    <recommendedName>
        <fullName evidence="2">Putative cysteine ligase BshC</fullName>
        <ecNumber evidence="2">6.-.-.-</ecNumber>
    </recommendedName>
</protein>
<accession>R9GRJ7</accession>